<feature type="region of interest" description="Disordered" evidence="6">
    <location>
        <begin position="291"/>
        <end position="351"/>
    </location>
</feature>
<comment type="similarity">
    <text evidence="5">Belongs to the SAT4 family.</text>
</comment>
<keyword evidence="4 7" id="KW-0472">Membrane</keyword>
<feature type="transmembrane region" description="Helical" evidence="7">
    <location>
        <begin position="71"/>
        <end position="89"/>
    </location>
</feature>
<dbReference type="Pfam" id="PF20684">
    <property type="entry name" value="Fung_rhodopsin"/>
    <property type="match status" value="2"/>
</dbReference>
<evidence type="ECO:0000256" key="1">
    <source>
        <dbReference type="ARBA" id="ARBA00004141"/>
    </source>
</evidence>
<evidence type="ECO:0000313" key="9">
    <source>
        <dbReference type="EMBL" id="EHA52153.1"/>
    </source>
</evidence>
<dbReference type="KEGG" id="mgr:MGG_13215"/>
<name>G4N595_PYRO7</name>
<gene>
    <name evidence="9" type="ORF">MGG_13215</name>
</gene>
<evidence type="ECO:0000256" key="4">
    <source>
        <dbReference type="ARBA" id="ARBA00023136"/>
    </source>
</evidence>
<dbReference type="EMBL" id="CM001233">
    <property type="protein sequence ID" value="EHA52153.1"/>
    <property type="molecule type" value="Genomic_DNA"/>
</dbReference>
<dbReference type="eggNOG" id="ENOG502SJ2F">
    <property type="taxonomic scope" value="Eukaryota"/>
</dbReference>
<feature type="domain" description="Rhodopsin" evidence="8">
    <location>
        <begin position="201"/>
        <end position="268"/>
    </location>
</feature>
<proteinExistence type="inferred from homology"/>
<dbReference type="InterPro" id="IPR052337">
    <property type="entry name" value="SAT4-like"/>
</dbReference>
<dbReference type="SMR" id="G4N595"/>
<dbReference type="OrthoDB" id="4682787at2759"/>
<reference evidence="9 10" key="1">
    <citation type="journal article" date="2005" name="Nature">
        <title>The genome sequence of the rice blast fungus Magnaporthe grisea.</title>
        <authorList>
            <person name="Dean R.A."/>
            <person name="Talbot N.J."/>
            <person name="Ebbole D.J."/>
            <person name="Farman M.L."/>
            <person name="Mitchell T.K."/>
            <person name="Orbach M.J."/>
            <person name="Thon M."/>
            <person name="Kulkarni R."/>
            <person name="Xu J.R."/>
            <person name="Pan H."/>
            <person name="Read N.D."/>
            <person name="Lee Y.H."/>
            <person name="Carbone I."/>
            <person name="Brown D."/>
            <person name="Oh Y.Y."/>
            <person name="Donofrio N."/>
            <person name="Jeong J.S."/>
            <person name="Soanes D.M."/>
            <person name="Djonovic S."/>
            <person name="Kolomiets E."/>
            <person name="Rehmeyer C."/>
            <person name="Li W."/>
            <person name="Harding M."/>
            <person name="Kim S."/>
            <person name="Lebrun M.H."/>
            <person name="Bohnert H."/>
            <person name="Coughlan S."/>
            <person name="Butler J."/>
            <person name="Calvo S."/>
            <person name="Ma L.J."/>
            <person name="Nicol R."/>
            <person name="Purcell S."/>
            <person name="Nusbaum C."/>
            <person name="Galagan J.E."/>
            <person name="Birren B.W."/>
        </authorList>
    </citation>
    <scope>NUCLEOTIDE SEQUENCE [LARGE SCALE GENOMIC DNA]</scope>
    <source>
        <strain evidence="10">70-15 / ATCC MYA-4617 / FGSC 8958</strain>
    </source>
</reference>
<feature type="compositionally biased region" description="Low complexity" evidence="6">
    <location>
        <begin position="447"/>
        <end position="457"/>
    </location>
</feature>
<feature type="region of interest" description="Disordered" evidence="6">
    <location>
        <begin position="433"/>
        <end position="464"/>
    </location>
</feature>
<dbReference type="GO" id="GO:0016020">
    <property type="term" value="C:membrane"/>
    <property type="evidence" value="ECO:0007669"/>
    <property type="project" value="UniProtKB-SubCell"/>
</dbReference>
<feature type="domain" description="Rhodopsin" evidence="8">
    <location>
        <begin position="34"/>
        <end position="194"/>
    </location>
</feature>
<dbReference type="PANTHER" id="PTHR33048:SF96">
    <property type="entry name" value="INTEGRAL MEMBRANE PROTEIN"/>
    <property type="match status" value="1"/>
</dbReference>
<evidence type="ECO:0000256" key="5">
    <source>
        <dbReference type="ARBA" id="ARBA00038359"/>
    </source>
</evidence>
<evidence type="ECO:0000256" key="6">
    <source>
        <dbReference type="SAM" id="MobiDB-lite"/>
    </source>
</evidence>
<accession>G4N595</accession>
<dbReference type="RefSeq" id="XP_003711960.1">
    <property type="nucleotide sequence ID" value="XM_003711912.1"/>
</dbReference>
<dbReference type="Proteomes" id="UP000009058">
    <property type="component" value="Chromosome 3"/>
</dbReference>
<evidence type="ECO:0000313" key="10">
    <source>
        <dbReference type="Proteomes" id="UP000009058"/>
    </source>
</evidence>
<comment type="subcellular location">
    <subcellularLocation>
        <location evidence="1">Membrane</location>
        <topology evidence="1">Multi-pass membrane protein</topology>
    </subcellularLocation>
</comment>
<sequence length="509" mass="56712">MDSEQRKQLVVIDYAFLGIVWVVVPLRLFILYSGYIINTQIDIVLGIGVHRAELTDWQWHNALKSWYAGELFYLVCTCLVKISFGYFLLRITTEPRIILLVNMIMMGTVIFTSIYFLMTVFQCHPVDAWWEDNPRSEGRCLPPDVVVNVTFFASAVNCLADFTFAFLPVLIVLPLSMSMTRKVLVVILMGMGAVSLWQTGNSRIVLTVVFTVEGSGSSVTIVRATKVRGLLDGEDFLYTNLDFATWSTVEVGTGMTATSLACLRPLFQNLRYMWGGGGQGPSSRWWQLRANRRRQRTGRDERNAAQDGAESGPWVWGNNDNSAINSASADSSGVRGRDARGNASGRHGGGESSWFQKLLQISVITTSSIATLTRRGREGQNEGMDNTSLAENGIATSAGIEEDARGVLDEHHEVQTLPRIYQQDSAVQIPAEDSGLYERAERRPSKPRSISSAPARASTREATSGHLPVMDPRALINVWQSEWQWWWCLLLPSLGQRDGNAVAFRTRET</sequence>
<keyword evidence="2 7" id="KW-0812">Transmembrane</keyword>
<reference key="2">
    <citation type="submission" date="2011-05" db="EMBL/GenBank/DDBJ databases">
        <title>The Genome Sequence of Magnaporthe oryzae 70-15.</title>
        <authorList>
            <consortium name="The Broad Institute Genome Sequencing Platform"/>
            <person name="Ma L.-J."/>
            <person name="Dead R."/>
            <person name="Young S.K."/>
            <person name="Zeng Q."/>
            <person name="Gargeya S."/>
            <person name="Fitzgerald M."/>
            <person name="Haas B."/>
            <person name="Abouelleil A."/>
            <person name="Alvarado L."/>
            <person name="Arachchi H.M."/>
            <person name="Berlin A."/>
            <person name="Brown A."/>
            <person name="Chapman S.B."/>
            <person name="Chen Z."/>
            <person name="Dunbar C."/>
            <person name="Freedman E."/>
            <person name="Gearin G."/>
            <person name="Gellesch M."/>
            <person name="Goldberg J."/>
            <person name="Griggs A."/>
            <person name="Gujja S."/>
            <person name="Heiman D."/>
            <person name="Howarth C."/>
            <person name="Larson L."/>
            <person name="Lui A."/>
            <person name="MacDonald P.J.P."/>
            <person name="Mehta T."/>
            <person name="Montmayeur A."/>
            <person name="Murphy C."/>
            <person name="Neiman D."/>
            <person name="Pearson M."/>
            <person name="Priest M."/>
            <person name="Roberts A."/>
            <person name="Saif S."/>
            <person name="Shea T."/>
            <person name="Shenoy N."/>
            <person name="Sisk P."/>
            <person name="Stolte C."/>
            <person name="Sykes S."/>
            <person name="Yandava C."/>
            <person name="Wortman J."/>
            <person name="Nusbaum C."/>
            <person name="Birren B."/>
        </authorList>
    </citation>
    <scope>NUCLEOTIDE SEQUENCE</scope>
    <source>
        <strain>70-15</strain>
    </source>
</reference>
<protein>
    <recommendedName>
        <fullName evidence="8">Rhodopsin domain-containing protein</fullName>
    </recommendedName>
</protein>
<keyword evidence="10" id="KW-1185">Reference proteome</keyword>
<feature type="transmembrane region" description="Helical" evidence="7">
    <location>
        <begin position="183"/>
        <end position="200"/>
    </location>
</feature>
<feature type="transmembrane region" description="Helical" evidence="7">
    <location>
        <begin position="96"/>
        <end position="118"/>
    </location>
</feature>
<dbReference type="PANTHER" id="PTHR33048">
    <property type="entry name" value="PTH11-LIKE INTEGRAL MEMBRANE PROTEIN (AFU_ORTHOLOGUE AFUA_5G11245)"/>
    <property type="match status" value="1"/>
</dbReference>
<evidence type="ECO:0000259" key="8">
    <source>
        <dbReference type="Pfam" id="PF20684"/>
    </source>
</evidence>
<evidence type="ECO:0000256" key="2">
    <source>
        <dbReference type="ARBA" id="ARBA00022692"/>
    </source>
</evidence>
<evidence type="ECO:0000256" key="7">
    <source>
        <dbReference type="SAM" id="Phobius"/>
    </source>
</evidence>
<feature type="compositionally biased region" description="Low complexity" evidence="6">
    <location>
        <begin position="318"/>
        <end position="332"/>
    </location>
</feature>
<dbReference type="InParanoid" id="G4N595"/>
<organism evidence="9 10">
    <name type="scientific">Pyricularia oryzae (strain 70-15 / ATCC MYA-4617 / FGSC 8958)</name>
    <name type="common">Rice blast fungus</name>
    <name type="synonym">Magnaporthe oryzae</name>
    <dbReference type="NCBI Taxonomy" id="242507"/>
    <lineage>
        <taxon>Eukaryota</taxon>
        <taxon>Fungi</taxon>
        <taxon>Dikarya</taxon>
        <taxon>Ascomycota</taxon>
        <taxon>Pezizomycotina</taxon>
        <taxon>Sordariomycetes</taxon>
        <taxon>Sordariomycetidae</taxon>
        <taxon>Magnaporthales</taxon>
        <taxon>Pyriculariaceae</taxon>
        <taxon>Pyricularia</taxon>
    </lineage>
</organism>
<keyword evidence="3 7" id="KW-1133">Transmembrane helix</keyword>
<dbReference type="VEuPathDB" id="FungiDB:MGG_13215"/>
<dbReference type="InterPro" id="IPR049326">
    <property type="entry name" value="Rhodopsin_dom_fungi"/>
</dbReference>
<dbReference type="HOGENOM" id="CLU_535355_0_0_1"/>
<feature type="transmembrane region" description="Helical" evidence="7">
    <location>
        <begin position="12"/>
        <end position="37"/>
    </location>
</feature>
<evidence type="ECO:0000256" key="3">
    <source>
        <dbReference type="ARBA" id="ARBA00022989"/>
    </source>
</evidence>
<dbReference type="GeneID" id="5049081"/>
<feature type="transmembrane region" description="Helical" evidence="7">
    <location>
        <begin position="151"/>
        <end position="171"/>
    </location>
</feature>
<dbReference type="AlphaFoldDB" id="G4N595"/>